<dbReference type="RefSeq" id="WP_050115958.1">
    <property type="nucleotide sequence ID" value="NZ_CQAW01000020.1"/>
</dbReference>
<dbReference type="AlphaFoldDB" id="A0A0T9QNK4"/>
<keyword evidence="2" id="KW-1185">Reference proteome</keyword>
<evidence type="ECO:0000313" key="1">
    <source>
        <dbReference type="EMBL" id="CNI19347.1"/>
    </source>
</evidence>
<gene>
    <name evidence="1" type="ORF">ERS008472_03483</name>
</gene>
<dbReference type="Proteomes" id="UP000041882">
    <property type="component" value="Unassembled WGS sequence"/>
</dbReference>
<dbReference type="EMBL" id="CQAW01000020">
    <property type="protein sequence ID" value="CNI19347.1"/>
    <property type="molecule type" value="Genomic_DNA"/>
</dbReference>
<protein>
    <submittedName>
        <fullName evidence="1">Uncharacterized protein</fullName>
    </submittedName>
</protein>
<proteinExistence type="predicted"/>
<accession>A0A0T9QNK4</accession>
<organism evidence="1 2">
    <name type="scientific">Yersinia thracica</name>
    <dbReference type="NCBI Taxonomy" id="2890319"/>
    <lineage>
        <taxon>Bacteria</taxon>
        <taxon>Pseudomonadati</taxon>
        <taxon>Pseudomonadota</taxon>
        <taxon>Gammaproteobacteria</taxon>
        <taxon>Enterobacterales</taxon>
        <taxon>Yersiniaceae</taxon>
        <taxon>Yersinia</taxon>
    </lineage>
</organism>
<sequence length="193" mass="21502">MKERISGFDGSVIEEPSYNGIQIPLQQQGSSVIWHAKVAMTGGGSCDWTLSKLNLGLEYTDATHLRKDLVPGTAVGATIAFDSDASRNGKFSSVYGNLNLAPKYYPYIRERNLGKKENSLSLLGKENFLSLRAYDMNEIKYAPEIDEKKVVIFVGLEKKMRGAYPKIIYPDGSIAPNRTLMPDFEKVDKMIVK</sequence>
<name>A0A0T9QNK4_9GAMM</name>
<reference evidence="2" key="1">
    <citation type="submission" date="2015-03" db="EMBL/GenBank/DDBJ databases">
        <authorList>
            <consortium name="Pathogen Informatics"/>
            <person name="Murphy D."/>
        </authorList>
    </citation>
    <scope>NUCLEOTIDE SEQUENCE [LARGE SCALE GENOMIC DNA]</scope>
    <source>
        <strain evidence="2">IP6945</strain>
    </source>
</reference>
<evidence type="ECO:0000313" key="2">
    <source>
        <dbReference type="Proteomes" id="UP000041882"/>
    </source>
</evidence>